<dbReference type="AlphaFoldDB" id="A0A392WE18"/>
<name>A0A392WE18_9FABA</name>
<keyword evidence="2" id="KW-1185">Reference proteome</keyword>
<organism evidence="1 2">
    <name type="scientific">Trifolium medium</name>
    <dbReference type="NCBI Taxonomy" id="97028"/>
    <lineage>
        <taxon>Eukaryota</taxon>
        <taxon>Viridiplantae</taxon>
        <taxon>Streptophyta</taxon>
        <taxon>Embryophyta</taxon>
        <taxon>Tracheophyta</taxon>
        <taxon>Spermatophyta</taxon>
        <taxon>Magnoliopsida</taxon>
        <taxon>eudicotyledons</taxon>
        <taxon>Gunneridae</taxon>
        <taxon>Pentapetalae</taxon>
        <taxon>rosids</taxon>
        <taxon>fabids</taxon>
        <taxon>Fabales</taxon>
        <taxon>Fabaceae</taxon>
        <taxon>Papilionoideae</taxon>
        <taxon>50 kb inversion clade</taxon>
        <taxon>NPAAA clade</taxon>
        <taxon>Hologalegina</taxon>
        <taxon>IRL clade</taxon>
        <taxon>Trifolieae</taxon>
        <taxon>Trifolium</taxon>
    </lineage>
</organism>
<feature type="non-terminal residue" evidence="1">
    <location>
        <position position="1"/>
    </location>
</feature>
<reference evidence="1 2" key="1">
    <citation type="journal article" date="2018" name="Front. Plant Sci.">
        <title>Red Clover (Trifolium pratense) and Zigzag Clover (T. medium) - A Picture of Genomic Similarities and Differences.</title>
        <authorList>
            <person name="Dluhosova J."/>
            <person name="Istvanek J."/>
            <person name="Nedelnik J."/>
            <person name="Repkova J."/>
        </authorList>
    </citation>
    <scope>NUCLEOTIDE SEQUENCE [LARGE SCALE GENOMIC DNA]</scope>
    <source>
        <strain evidence="2">cv. 10/8</strain>
        <tissue evidence="1">Leaf</tissue>
    </source>
</reference>
<evidence type="ECO:0000313" key="2">
    <source>
        <dbReference type="Proteomes" id="UP000265520"/>
    </source>
</evidence>
<proteinExistence type="predicted"/>
<accession>A0A392WE18</accession>
<dbReference type="EMBL" id="LXQA011457874">
    <property type="protein sequence ID" value="MCI97899.1"/>
    <property type="molecule type" value="Genomic_DNA"/>
</dbReference>
<protein>
    <submittedName>
        <fullName evidence="1">Uncharacterized protein</fullName>
    </submittedName>
</protein>
<evidence type="ECO:0000313" key="1">
    <source>
        <dbReference type="EMBL" id="MCI97899.1"/>
    </source>
</evidence>
<sequence>ELIAMVGFFGGPVASFDDGSNLQVLAFLTMAAGGEGRR</sequence>
<comment type="caution">
    <text evidence="1">The sequence shown here is derived from an EMBL/GenBank/DDBJ whole genome shotgun (WGS) entry which is preliminary data.</text>
</comment>
<dbReference type="Proteomes" id="UP000265520">
    <property type="component" value="Unassembled WGS sequence"/>
</dbReference>